<dbReference type="EMBL" id="LAVV01008489">
    <property type="protein sequence ID" value="KNZ52667.1"/>
    <property type="molecule type" value="Genomic_DNA"/>
</dbReference>
<evidence type="ECO:0000313" key="3">
    <source>
        <dbReference type="Proteomes" id="UP000037035"/>
    </source>
</evidence>
<comment type="caution">
    <text evidence="2">The sequence shown here is derived from an EMBL/GenBank/DDBJ whole genome shotgun (WGS) entry which is preliminary data.</text>
</comment>
<gene>
    <name evidence="2" type="ORF">VP01_3489g1</name>
</gene>
<keyword evidence="1" id="KW-0472">Membrane</keyword>
<name>A0A0L6UWN7_9BASI</name>
<keyword evidence="1" id="KW-0812">Transmembrane</keyword>
<keyword evidence="3" id="KW-1185">Reference proteome</keyword>
<evidence type="ECO:0000256" key="1">
    <source>
        <dbReference type="SAM" id="Phobius"/>
    </source>
</evidence>
<dbReference type="Proteomes" id="UP000037035">
    <property type="component" value="Unassembled WGS sequence"/>
</dbReference>
<protein>
    <submittedName>
        <fullName evidence="2">Uncharacterized protein</fullName>
    </submittedName>
</protein>
<dbReference type="VEuPathDB" id="FungiDB:VP01_3489g1"/>
<feature type="transmembrane region" description="Helical" evidence="1">
    <location>
        <begin position="206"/>
        <end position="225"/>
    </location>
</feature>
<sequence>MNKLMSLVQRFILHLKFIGAIIFNYLLHQTYIYIFFVKYFYFYSRNHYQLFISKLTNSVKPDIQVEISVKPELTRAPIRSRLSLSQRLLGTGPTLFSFFSFGSTVQVHMKKDKLLLSHWHLRKIHPSNMYPLNSHSLITLGCLLNSYFQRLGKLIVNFYFTCIITIFFFYVESTSSSSNYLQKYFESSPSKSELNNAFLCHNNGSALHALFISFFLSLISSYSLLNVTVSVPVPSCPQSQFLSTYPVPVRHCCSCLSALSCPCHLSCLGALYLFLFRFYPHKLVSSIFLQCLYQASHTLLESHSFPLILLMTSVRLELVLSHILPRHLLFPWPEPEDLCLGPQHLQIQLSSSRNSLCKKMLEINHTLSSPSSVIVYFPSKLFLPPEKSPNYDDSDHRLKLLCGYSPEETFIHPTRNGRFDLFQIEEASYFPLYQIQPSKVRLGRYACSILFLLYRTLISNGLGLTILIYEKEIEGLLQVGTKNCSGNSCVGSLHCKTNFQNILQLTCSMLQKIIHSNHLFKYLYFLAQ</sequence>
<feature type="transmembrane region" description="Helical" evidence="1">
    <location>
        <begin position="154"/>
        <end position="171"/>
    </location>
</feature>
<dbReference type="AlphaFoldDB" id="A0A0L6UWN7"/>
<evidence type="ECO:0000313" key="2">
    <source>
        <dbReference type="EMBL" id="KNZ52667.1"/>
    </source>
</evidence>
<accession>A0A0L6UWN7</accession>
<reference evidence="2 3" key="1">
    <citation type="submission" date="2015-08" db="EMBL/GenBank/DDBJ databases">
        <title>Next Generation Sequencing and Analysis of the Genome of Puccinia sorghi L Schw, the Causal Agent of Maize Common Rust.</title>
        <authorList>
            <person name="Rochi L."/>
            <person name="Burguener G."/>
            <person name="Darino M."/>
            <person name="Turjanski A."/>
            <person name="Kreff E."/>
            <person name="Dieguez M.J."/>
            <person name="Sacco F."/>
        </authorList>
    </citation>
    <scope>NUCLEOTIDE SEQUENCE [LARGE SCALE GENOMIC DNA]</scope>
    <source>
        <strain evidence="2 3">RO10H11247</strain>
    </source>
</reference>
<proteinExistence type="predicted"/>
<keyword evidence="1" id="KW-1133">Transmembrane helix</keyword>
<organism evidence="2 3">
    <name type="scientific">Puccinia sorghi</name>
    <dbReference type="NCBI Taxonomy" id="27349"/>
    <lineage>
        <taxon>Eukaryota</taxon>
        <taxon>Fungi</taxon>
        <taxon>Dikarya</taxon>
        <taxon>Basidiomycota</taxon>
        <taxon>Pucciniomycotina</taxon>
        <taxon>Pucciniomycetes</taxon>
        <taxon>Pucciniales</taxon>
        <taxon>Pucciniaceae</taxon>
        <taxon>Puccinia</taxon>
    </lineage>
</organism>
<feature type="transmembrane region" description="Helical" evidence="1">
    <location>
        <begin position="12"/>
        <end position="36"/>
    </location>
</feature>